<organism evidence="3">
    <name type="scientific">Selaginella moellendorffii</name>
    <name type="common">Spikemoss</name>
    <dbReference type="NCBI Taxonomy" id="88036"/>
    <lineage>
        <taxon>Eukaryota</taxon>
        <taxon>Viridiplantae</taxon>
        <taxon>Streptophyta</taxon>
        <taxon>Embryophyta</taxon>
        <taxon>Tracheophyta</taxon>
        <taxon>Lycopodiopsida</taxon>
        <taxon>Selaginellales</taxon>
        <taxon>Selaginellaceae</taxon>
        <taxon>Selaginella</taxon>
    </lineage>
</organism>
<feature type="domain" description="DUF7054" evidence="1">
    <location>
        <begin position="8"/>
        <end position="67"/>
    </location>
</feature>
<sequence>QSQHGGSHKFLVSISVVDSAGPLRFVVDSSDTVESVIRHALQEYEHEGRIPPLGTDPRPFELYSAHDISEGNLS</sequence>
<dbReference type="InterPro" id="IPR055482">
    <property type="entry name" value="DUF7054"/>
</dbReference>
<dbReference type="PANTHER" id="PTHR33270">
    <property type="entry name" value="BNAC05G50380D PROTEIN"/>
    <property type="match status" value="1"/>
</dbReference>
<proteinExistence type="predicted"/>
<dbReference type="OrthoDB" id="1919859at2759"/>
<evidence type="ECO:0000259" key="1">
    <source>
        <dbReference type="Pfam" id="PF23156"/>
    </source>
</evidence>
<dbReference type="AlphaFoldDB" id="D8QYK9"/>
<gene>
    <name evidence="2" type="ORF">SELMODRAFT_28561</name>
</gene>
<dbReference type="eggNOG" id="KOG4197">
    <property type="taxonomic scope" value="Eukaryota"/>
</dbReference>
<dbReference type="Gramene" id="EFJ34257">
    <property type="protein sequence ID" value="EFJ34257"/>
    <property type="gene ID" value="SELMODRAFT_28561"/>
</dbReference>
<reference evidence="2 3" key="1">
    <citation type="journal article" date="2011" name="Science">
        <title>The Selaginella genome identifies genetic changes associated with the evolution of vascular plants.</title>
        <authorList>
            <person name="Banks J.A."/>
            <person name="Nishiyama T."/>
            <person name="Hasebe M."/>
            <person name="Bowman J.L."/>
            <person name="Gribskov M."/>
            <person name="dePamphilis C."/>
            <person name="Albert V.A."/>
            <person name="Aono N."/>
            <person name="Aoyama T."/>
            <person name="Ambrose B.A."/>
            <person name="Ashton N.W."/>
            <person name="Axtell M.J."/>
            <person name="Barker E."/>
            <person name="Barker M.S."/>
            <person name="Bennetzen J.L."/>
            <person name="Bonawitz N.D."/>
            <person name="Chapple C."/>
            <person name="Cheng C."/>
            <person name="Correa L.G."/>
            <person name="Dacre M."/>
            <person name="DeBarry J."/>
            <person name="Dreyer I."/>
            <person name="Elias M."/>
            <person name="Engstrom E.M."/>
            <person name="Estelle M."/>
            <person name="Feng L."/>
            <person name="Finet C."/>
            <person name="Floyd S.K."/>
            <person name="Frommer W.B."/>
            <person name="Fujita T."/>
            <person name="Gramzow L."/>
            <person name="Gutensohn M."/>
            <person name="Harholt J."/>
            <person name="Hattori M."/>
            <person name="Heyl A."/>
            <person name="Hirai T."/>
            <person name="Hiwatashi Y."/>
            <person name="Ishikawa M."/>
            <person name="Iwata M."/>
            <person name="Karol K.G."/>
            <person name="Koehler B."/>
            <person name="Kolukisaoglu U."/>
            <person name="Kubo M."/>
            <person name="Kurata T."/>
            <person name="Lalonde S."/>
            <person name="Li K."/>
            <person name="Li Y."/>
            <person name="Litt A."/>
            <person name="Lyons E."/>
            <person name="Manning G."/>
            <person name="Maruyama T."/>
            <person name="Michael T.P."/>
            <person name="Mikami K."/>
            <person name="Miyazaki S."/>
            <person name="Morinaga S."/>
            <person name="Murata T."/>
            <person name="Mueller-Roeber B."/>
            <person name="Nelson D.R."/>
            <person name="Obara M."/>
            <person name="Oguri Y."/>
            <person name="Olmstead R.G."/>
            <person name="Onodera N."/>
            <person name="Petersen B.L."/>
            <person name="Pils B."/>
            <person name="Prigge M."/>
            <person name="Rensing S.A."/>
            <person name="Riano-Pachon D.M."/>
            <person name="Roberts A.W."/>
            <person name="Sato Y."/>
            <person name="Scheller H.V."/>
            <person name="Schulz B."/>
            <person name="Schulz C."/>
            <person name="Shakirov E.V."/>
            <person name="Shibagaki N."/>
            <person name="Shinohara N."/>
            <person name="Shippen D.E."/>
            <person name="Soerensen I."/>
            <person name="Sotooka R."/>
            <person name="Sugimoto N."/>
            <person name="Sugita M."/>
            <person name="Sumikawa N."/>
            <person name="Tanurdzic M."/>
            <person name="Theissen G."/>
            <person name="Ulvskov P."/>
            <person name="Wakazuki S."/>
            <person name="Weng J.K."/>
            <person name="Willats W.W."/>
            <person name="Wipf D."/>
            <person name="Wolf P.G."/>
            <person name="Yang L."/>
            <person name="Zimmer A.D."/>
            <person name="Zhu Q."/>
            <person name="Mitros T."/>
            <person name="Hellsten U."/>
            <person name="Loque D."/>
            <person name="Otillar R."/>
            <person name="Salamov A."/>
            <person name="Schmutz J."/>
            <person name="Shapiro H."/>
            <person name="Lindquist E."/>
            <person name="Lucas S."/>
            <person name="Rokhsar D."/>
            <person name="Grigoriev I.V."/>
        </authorList>
    </citation>
    <scope>NUCLEOTIDE SEQUENCE [LARGE SCALE GENOMIC DNA]</scope>
</reference>
<keyword evidence="3" id="KW-1185">Reference proteome</keyword>
<dbReference type="Proteomes" id="UP000001514">
    <property type="component" value="Unassembled WGS sequence"/>
</dbReference>
<dbReference type="EMBL" id="GL377569">
    <property type="protein sequence ID" value="EFJ34257.1"/>
    <property type="molecule type" value="Genomic_DNA"/>
</dbReference>
<protein>
    <recommendedName>
        <fullName evidence="1">DUF7054 domain-containing protein</fullName>
    </recommendedName>
</protein>
<dbReference type="HOGENOM" id="CLU_2695248_0_0_1"/>
<accession>D8QYK9</accession>
<evidence type="ECO:0000313" key="3">
    <source>
        <dbReference type="Proteomes" id="UP000001514"/>
    </source>
</evidence>
<dbReference type="OMA" id="ANSGSEX"/>
<dbReference type="InParanoid" id="D8QYK9"/>
<feature type="non-terminal residue" evidence="2">
    <location>
        <position position="1"/>
    </location>
</feature>
<feature type="non-terminal residue" evidence="2">
    <location>
        <position position="74"/>
    </location>
</feature>
<dbReference type="KEGG" id="smo:SELMODRAFT_28561"/>
<name>D8QYK9_SELML</name>
<dbReference type="InterPro" id="IPR040358">
    <property type="entry name" value="At4g22758-like"/>
</dbReference>
<dbReference type="Pfam" id="PF23156">
    <property type="entry name" value="DUF7054"/>
    <property type="match status" value="1"/>
</dbReference>
<dbReference type="PANTHER" id="PTHR33270:SF6">
    <property type="entry name" value="OS02G0448600 PROTEIN"/>
    <property type="match status" value="1"/>
</dbReference>
<evidence type="ECO:0000313" key="2">
    <source>
        <dbReference type="EMBL" id="EFJ34257.1"/>
    </source>
</evidence>